<feature type="compositionally biased region" description="Basic and acidic residues" evidence="1">
    <location>
        <begin position="63"/>
        <end position="74"/>
    </location>
</feature>
<gene>
    <name evidence="2" type="ORF">AOXY_G17745</name>
</gene>
<proteinExistence type="predicted"/>
<dbReference type="Pfam" id="PF15882">
    <property type="entry name" value="DUF4735"/>
    <property type="match status" value="1"/>
</dbReference>
<dbReference type="GO" id="GO:0005829">
    <property type="term" value="C:cytosol"/>
    <property type="evidence" value="ECO:0007669"/>
    <property type="project" value="TreeGrafter"/>
</dbReference>
<dbReference type="AlphaFoldDB" id="A0AAD8D3C4"/>
<dbReference type="InterPro" id="IPR031751">
    <property type="entry name" value="DUF4735"/>
</dbReference>
<organism evidence="2 3">
    <name type="scientific">Acipenser oxyrinchus oxyrinchus</name>
    <dbReference type="NCBI Taxonomy" id="40147"/>
    <lineage>
        <taxon>Eukaryota</taxon>
        <taxon>Metazoa</taxon>
        <taxon>Chordata</taxon>
        <taxon>Craniata</taxon>
        <taxon>Vertebrata</taxon>
        <taxon>Euteleostomi</taxon>
        <taxon>Actinopterygii</taxon>
        <taxon>Chondrostei</taxon>
        <taxon>Acipenseriformes</taxon>
        <taxon>Acipenseridae</taxon>
        <taxon>Acipenser</taxon>
    </lineage>
</organism>
<dbReference type="PANTHER" id="PTHR33539">
    <property type="entry name" value="UPF0764 PROTEIN C16ORF89"/>
    <property type="match status" value="1"/>
</dbReference>
<sequence>MLGKSASSVWRCKTPTEEPSEEWKSLHPELQRRRTTQLWAAYRQACRRPARLQGSLHSSLSQGERREPVGDPAEERTAFTELDHSTRIVRHVTHRPALLLSSTSWTVEVEEALRRWPHTDPWNTPQLSRVKRLVNRLNSTIAQAVLTLQESDPTYYREFEPILGADFWTVPHMWNTSNPALVYLAFREVECFDEKLSDKCMTLLLGTWKDNGTPCIVTNSCRNIMTRFGCPDYSLSHQLLYFLFGAMQGCYNILQGERRESRANLTDRDYKTIFCSNMMKRNVEFEKNDFPIQTRDIFMENSELMLCGMAGFCDFYKPSWLRRILTWQDSDVGCFGKDEKEESSHRLERNLLETTHLHKRVKRREKTLKDGCSSHMTAVAVSTLGGYMNFYQTEQDTTKRPLT</sequence>
<comment type="caution">
    <text evidence="2">The sequence shown here is derived from an EMBL/GenBank/DDBJ whole genome shotgun (WGS) entry which is preliminary data.</text>
</comment>
<dbReference type="PANTHER" id="PTHR33539:SF1">
    <property type="entry name" value="UPF0764 PROTEIN C16ORF89"/>
    <property type="match status" value="1"/>
</dbReference>
<protein>
    <submittedName>
        <fullName evidence="2">Uncharacterized protein</fullName>
    </submittedName>
</protein>
<dbReference type="Proteomes" id="UP001230051">
    <property type="component" value="Unassembled WGS sequence"/>
</dbReference>
<evidence type="ECO:0000313" key="3">
    <source>
        <dbReference type="Proteomes" id="UP001230051"/>
    </source>
</evidence>
<dbReference type="GO" id="GO:0016020">
    <property type="term" value="C:membrane"/>
    <property type="evidence" value="ECO:0007669"/>
    <property type="project" value="TreeGrafter"/>
</dbReference>
<name>A0AAD8D3C4_ACIOX</name>
<accession>A0AAD8D3C4</accession>
<evidence type="ECO:0000256" key="1">
    <source>
        <dbReference type="SAM" id="MobiDB-lite"/>
    </source>
</evidence>
<reference evidence="2" key="1">
    <citation type="submission" date="2022-02" db="EMBL/GenBank/DDBJ databases">
        <title>Atlantic sturgeon de novo genome assembly.</title>
        <authorList>
            <person name="Stock M."/>
            <person name="Klopp C."/>
            <person name="Guiguen Y."/>
            <person name="Cabau C."/>
            <person name="Parinello H."/>
            <person name="Santidrian Yebra-Pimentel E."/>
            <person name="Kuhl H."/>
            <person name="Dirks R.P."/>
            <person name="Guessner J."/>
            <person name="Wuertz S."/>
            <person name="Du K."/>
            <person name="Schartl M."/>
        </authorList>
    </citation>
    <scope>NUCLEOTIDE SEQUENCE</scope>
    <source>
        <strain evidence="2">STURGEONOMICS-FGT-2020</strain>
        <tissue evidence="2">Whole blood</tissue>
    </source>
</reference>
<feature type="region of interest" description="Disordered" evidence="1">
    <location>
        <begin position="53"/>
        <end position="74"/>
    </location>
</feature>
<keyword evidence="3" id="KW-1185">Reference proteome</keyword>
<feature type="compositionally biased region" description="Low complexity" evidence="1">
    <location>
        <begin position="53"/>
        <end position="62"/>
    </location>
</feature>
<dbReference type="EMBL" id="JAGXEW010000016">
    <property type="protein sequence ID" value="KAK1162794.1"/>
    <property type="molecule type" value="Genomic_DNA"/>
</dbReference>
<feature type="region of interest" description="Disordered" evidence="1">
    <location>
        <begin position="1"/>
        <end position="27"/>
    </location>
</feature>
<evidence type="ECO:0000313" key="2">
    <source>
        <dbReference type="EMBL" id="KAK1162794.1"/>
    </source>
</evidence>